<dbReference type="EMBL" id="JAYWIO010000006">
    <property type="protein sequence ID" value="KAK7255330.1"/>
    <property type="molecule type" value="Genomic_DNA"/>
</dbReference>
<dbReference type="Proteomes" id="UP001372338">
    <property type="component" value="Unassembled WGS sequence"/>
</dbReference>
<name>A0AAN9EIG3_CROPI</name>
<sequence length="112" mass="11486">MLGEIHGKLIGKGGAPHGADPGVPHTDSGALRAEAGACLAGTGLECSYDLVRVWSVVRYLPASEAVPDPEVVPVSETVPGKVQDSAEGEVDSEEGWKPVTSRSGMAKKPIPA</sequence>
<proteinExistence type="predicted"/>
<keyword evidence="3" id="KW-1185">Reference proteome</keyword>
<evidence type="ECO:0000256" key="1">
    <source>
        <dbReference type="SAM" id="MobiDB-lite"/>
    </source>
</evidence>
<evidence type="ECO:0000313" key="2">
    <source>
        <dbReference type="EMBL" id="KAK7255330.1"/>
    </source>
</evidence>
<feature type="region of interest" description="Disordered" evidence="1">
    <location>
        <begin position="72"/>
        <end position="112"/>
    </location>
</feature>
<comment type="caution">
    <text evidence="2">The sequence shown here is derived from an EMBL/GenBank/DDBJ whole genome shotgun (WGS) entry which is preliminary data.</text>
</comment>
<feature type="region of interest" description="Disordered" evidence="1">
    <location>
        <begin position="9"/>
        <end position="29"/>
    </location>
</feature>
<evidence type="ECO:0000313" key="3">
    <source>
        <dbReference type="Proteomes" id="UP001372338"/>
    </source>
</evidence>
<accession>A0AAN9EIG3</accession>
<protein>
    <submittedName>
        <fullName evidence="2">Uncharacterized protein</fullName>
    </submittedName>
</protein>
<organism evidence="2 3">
    <name type="scientific">Crotalaria pallida</name>
    <name type="common">Smooth rattlebox</name>
    <name type="synonym">Crotalaria striata</name>
    <dbReference type="NCBI Taxonomy" id="3830"/>
    <lineage>
        <taxon>Eukaryota</taxon>
        <taxon>Viridiplantae</taxon>
        <taxon>Streptophyta</taxon>
        <taxon>Embryophyta</taxon>
        <taxon>Tracheophyta</taxon>
        <taxon>Spermatophyta</taxon>
        <taxon>Magnoliopsida</taxon>
        <taxon>eudicotyledons</taxon>
        <taxon>Gunneridae</taxon>
        <taxon>Pentapetalae</taxon>
        <taxon>rosids</taxon>
        <taxon>fabids</taxon>
        <taxon>Fabales</taxon>
        <taxon>Fabaceae</taxon>
        <taxon>Papilionoideae</taxon>
        <taxon>50 kb inversion clade</taxon>
        <taxon>genistoids sensu lato</taxon>
        <taxon>core genistoids</taxon>
        <taxon>Crotalarieae</taxon>
        <taxon>Crotalaria</taxon>
    </lineage>
</organism>
<gene>
    <name evidence="2" type="ORF">RIF29_28737</name>
</gene>
<dbReference type="AlphaFoldDB" id="A0AAN9EIG3"/>
<reference evidence="2 3" key="1">
    <citation type="submission" date="2024-01" db="EMBL/GenBank/DDBJ databases">
        <title>The genomes of 5 underutilized Papilionoideae crops provide insights into root nodulation and disease resistanc.</title>
        <authorList>
            <person name="Yuan L."/>
        </authorList>
    </citation>
    <scope>NUCLEOTIDE SEQUENCE [LARGE SCALE GENOMIC DNA]</scope>
    <source>
        <strain evidence="2">ZHUSHIDOU_FW_LH</strain>
        <tissue evidence="2">Leaf</tissue>
    </source>
</reference>